<name>A0A495JPN0_9ACTN</name>
<proteinExistence type="predicted"/>
<keyword evidence="2" id="KW-1133">Transmembrane helix</keyword>
<evidence type="ECO:0000313" key="3">
    <source>
        <dbReference type="EMBL" id="RKR90950.1"/>
    </source>
</evidence>
<dbReference type="AlphaFoldDB" id="A0A495JPN0"/>
<evidence type="ECO:0000256" key="1">
    <source>
        <dbReference type="SAM" id="MobiDB-lite"/>
    </source>
</evidence>
<feature type="transmembrane region" description="Helical" evidence="2">
    <location>
        <begin position="29"/>
        <end position="53"/>
    </location>
</feature>
<keyword evidence="4" id="KW-1185">Reference proteome</keyword>
<dbReference type="EMBL" id="RBKT01000001">
    <property type="protein sequence ID" value="RKR90950.1"/>
    <property type="molecule type" value="Genomic_DNA"/>
</dbReference>
<sequence length="85" mass="9460">MSPRPRPPHWPGQDVPRNRHSGRYATGQLLALLVIALIGLPLLPLLLLIIAWIRLRDRAQARSERRAARRAGSAPTALVHGLLPR</sequence>
<gene>
    <name evidence="3" type="ORF">BDK92_5334</name>
</gene>
<organism evidence="3 4">
    <name type="scientific">Micromonospora pisi</name>
    <dbReference type="NCBI Taxonomy" id="589240"/>
    <lineage>
        <taxon>Bacteria</taxon>
        <taxon>Bacillati</taxon>
        <taxon>Actinomycetota</taxon>
        <taxon>Actinomycetes</taxon>
        <taxon>Micromonosporales</taxon>
        <taxon>Micromonosporaceae</taxon>
        <taxon>Micromonospora</taxon>
    </lineage>
</organism>
<evidence type="ECO:0000313" key="4">
    <source>
        <dbReference type="Proteomes" id="UP000277671"/>
    </source>
</evidence>
<dbReference type="Proteomes" id="UP000277671">
    <property type="component" value="Unassembled WGS sequence"/>
</dbReference>
<keyword evidence="2" id="KW-0472">Membrane</keyword>
<feature type="region of interest" description="Disordered" evidence="1">
    <location>
        <begin position="64"/>
        <end position="85"/>
    </location>
</feature>
<accession>A0A495JPN0</accession>
<keyword evidence="2" id="KW-0812">Transmembrane</keyword>
<comment type="caution">
    <text evidence="3">The sequence shown here is derived from an EMBL/GenBank/DDBJ whole genome shotgun (WGS) entry which is preliminary data.</text>
</comment>
<reference evidence="3 4" key="1">
    <citation type="submission" date="2018-10" db="EMBL/GenBank/DDBJ databases">
        <title>Sequencing the genomes of 1000 actinobacteria strains.</title>
        <authorList>
            <person name="Klenk H.-P."/>
        </authorList>
    </citation>
    <scope>NUCLEOTIDE SEQUENCE [LARGE SCALE GENOMIC DNA]</scope>
    <source>
        <strain evidence="3 4">DSM 45175</strain>
    </source>
</reference>
<protein>
    <submittedName>
        <fullName evidence="3">Uncharacterized protein</fullName>
    </submittedName>
</protein>
<dbReference type="RefSeq" id="WP_147457118.1">
    <property type="nucleotide sequence ID" value="NZ_RBKT01000001.1"/>
</dbReference>
<evidence type="ECO:0000256" key="2">
    <source>
        <dbReference type="SAM" id="Phobius"/>
    </source>
</evidence>